<evidence type="ECO:0000256" key="1">
    <source>
        <dbReference type="SAM" id="Phobius"/>
    </source>
</evidence>
<evidence type="ECO:0000313" key="2">
    <source>
        <dbReference type="EMBL" id="ASF48818.1"/>
    </source>
</evidence>
<keyword evidence="1" id="KW-0472">Membrane</keyword>
<dbReference type="Proteomes" id="UP000237423">
    <property type="component" value="Unassembled WGS sequence"/>
</dbReference>
<dbReference type="AlphaFoldDB" id="A0A1Z4C5Q5"/>
<feature type="transmembrane region" description="Helical" evidence="1">
    <location>
        <begin position="79"/>
        <end position="97"/>
    </location>
</feature>
<dbReference type="EMBL" id="CP022129">
    <property type="protein sequence ID" value="ASF48818.1"/>
    <property type="molecule type" value="Genomic_DNA"/>
</dbReference>
<dbReference type="OrthoDB" id="5572905at2"/>
<reference evidence="2 4" key="1">
    <citation type="submission" date="2017-06" db="EMBL/GenBank/DDBJ databases">
        <title>Genome Sequencing of the methanotroph Methylovulum psychrotolerants str. HV10-M2 isolated from a high-altitude environment.</title>
        <authorList>
            <person name="Mateos-Rivera A."/>
        </authorList>
    </citation>
    <scope>NUCLEOTIDE SEQUENCE [LARGE SCALE GENOMIC DNA]</scope>
    <source>
        <strain evidence="2 4">HV10_M2</strain>
    </source>
</reference>
<feature type="transmembrane region" description="Helical" evidence="1">
    <location>
        <begin position="12"/>
        <end position="33"/>
    </location>
</feature>
<evidence type="ECO:0000313" key="4">
    <source>
        <dbReference type="Proteomes" id="UP000197019"/>
    </source>
</evidence>
<keyword evidence="1" id="KW-0812">Transmembrane</keyword>
<gene>
    <name evidence="3" type="ORF">AADEFJLK_00179</name>
    <name evidence="2" type="ORF">CEK71_17615</name>
</gene>
<evidence type="ECO:0008006" key="6">
    <source>
        <dbReference type="Google" id="ProtNLM"/>
    </source>
</evidence>
<name>A0A1Z4C5Q5_9GAMM</name>
<dbReference type="KEGG" id="mpsy:CEK71_17615"/>
<organism evidence="2 4">
    <name type="scientific">Methylovulum psychrotolerans</name>
    <dbReference type="NCBI Taxonomy" id="1704499"/>
    <lineage>
        <taxon>Bacteria</taxon>
        <taxon>Pseudomonadati</taxon>
        <taxon>Pseudomonadota</taxon>
        <taxon>Gammaproteobacteria</taxon>
        <taxon>Methylococcales</taxon>
        <taxon>Methylococcaceae</taxon>
        <taxon>Methylovulum</taxon>
    </lineage>
</organism>
<accession>A0A1Z4C5Q5</accession>
<feature type="transmembrane region" description="Helical" evidence="1">
    <location>
        <begin position="53"/>
        <end position="72"/>
    </location>
</feature>
<evidence type="ECO:0000313" key="5">
    <source>
        <dbReference type="Proteomes" id="UP000237423"/>
    </source>
</evidence>
<dbReference type="EMBL" id="PGFZ01000001">
    <property type="protein sequence ID" value="POZ53163.1"/>
    <property type="molecule type" value="Genomic_DNA"/>
</dbReference>
<sequence>MVLTISRLGKGLVAINFYIAVLVLAGFCLLSISDGYSVFDFNGDLYGALDNNLRMMIVYLGMIELVVFFYCWLSKKFQVMTLVGFFLILMIESIQFYGEVNTVEIDESLPLFFLYTGLSHLAFGIMCIVDGNRLKQQTDEAP</sequence>
<dbReference type="RefSeq" id="WP_088621679.1">
    <property type="nucleotide sequence ID" value="NZ_CP022129.1"/>
</dbReference>
<reference evidence="3 5" key="2">
    <citation type="submission" date="2017-11" db="EMBL/GenBank/DDBJ databases">
        <title>Draft Genome Sequence of Methylobacter psychrotolerans Sph1T, an Obligate Methanotroph from Low-Temperature Environments.</title>
        <authorList>
            <person name="Oshkin I.Y."/>
            <person name="Miroshnikov K."/>
            <person name="Belova S.E."/>
            <person name="Korzhenkov A."/>
            <person name="Toshchakov S.V."/>
            <person name="Dedysh S.N."/>
        </authorList>
    </citation>
    <scope>NUCLEOTIDE SEQUENCE [LARGE SCALE GENOMIC DNA]</scope>
    <source>
        <strain evidence="3 5">Sph1</strain>
    </source>
</reference>
<protein>
    <recommendedName>
        <fullName evidence="6">DUF4345 domain-containing protein</fullName>
    </recommendedName>
</protein>
<dbReference type="Proteomes" id="UP000197019">
    <property type="component" value="Chromosome"/>
</dbReference>
<keyword evidence="1" id="KW-1133">Transmembrane helix</keyword>
<keyword evidence="4" id="KW-1185">Reference proteome</keyword>
<proteinExistence type="predicted"/>
<evidence type="ECO:0000313" key="3">
    <source>
        <dbReference type="EMBL" id="POZ53163.1"/>
    </source>
</evidence>
<feature type="transmembrane region" description="Helical" evidence="1">
    <location>
        <begin position="109"/>
        <end position="129"/>
    </location>
</feature>